<keyword evidence="3" id="KW-1185">Reference proteome</keyword>
<evidence type="ECO:0000313" key="3">
    <source>
        <dbReference type="Proteomes" id="UP000232412"/>
    </source>
</evidence>
<dbReference type="OrthoDB" id="380929at2157"/>
<sequence>MKTPHLTIITGIGISVIIVATVLIFFSPSNVTTRQNLIPPSQINPSVITLTVYGLNDTYLVGQRINFNINTTSTECSRPHVILTSENGSTIWTNRPDVMFCDIISSSWPASWHWRLDNGDLGVLRVNQTGTYKMIISFFGKTIEREFSVISSSNLDCHGKGVSKNQDGSLVVLLMNPNSTATICTTYQFDSSWGSYQNKAIYKGGMAHFGFSLGPKFNVTAIPSLLNITNASKGDTFSVMYKISSATDSKGIYDYSIPWDTCEQYPLAVDYDVSKLKKSDFPLEVLLTRPCFNVIFHVTSNTIVSGMNFTEVIVKGQ</sequence>
<dbReference type="Proteomes" id="UP000232412">
    <property type="component" value="Unassembled WGS sequence"/>
</dbReference>
<feature type="transmembrane region" description="Helical" evidence="1">
    <location>
        <begin position="6"/>
        <end position="26"/>
    </location>
</feature>
<dbReference type="RefSeq" id="WP_101009489.1">
    <property type="nucleotide sequence ID" value="NZ_FRFC01000003.1"/>
</dbReference>
<evidence type="ECO:0000256" key="1">
    <source>
        <dbReference type="SAM" id="Phobius"/>
    </source>
</evidence>
<keyword evidence="1" id="KW-0812">Transmembrane</keyword>
<keyword evidence="1" id="KW-0472">Membrane</keyword>
<evidence type="ECO:0000313" key="2">
    <source>
        <dbReference type="EMBL" id="SHO44927.1"/>
    </source>
</evidence>
<reference evidence="3" key="1">
    <citation type="submission" date="2016-12" db="EMBL/GenBank/DDBJ databases">
        <authorList>
            <person name="Herbold C."/>
        </authorList>
    </citation>
    <scope>NUCLEOTIDE SEQUENCE [LARGE SCALE GENOMIC DNA]</scope>
</reference>
<keyword evidence="1" id="KW-1133">Transmembrane helix</keyword>
<name>A0A2H1EG06_9ARCH</name>
<organism evidence="2 3">
    <name type="scientific">Nitrosotalea sinensis</name>
    <dbReference type="NCBI Taxonomy" id="1499975"/>
    <lineage>
        <taxon>Archaea</taxon>
        <taxon>Nitrososphaerota</taxon>
        <taxon>Nitrososphaeria</taxon>
        <taxon>Nitrosotaleales</taxon>
        <taxon>Nitrosotaleaceae</taxon>
        <taxon>Nitrosotalea</taxon>
    </lineage>
</organism>
<gene>
    <name evidence="2" type="ORF">NSIN_20481</name>
</gene>
<dbReference type="AlphaFoldDB" id="A0A2H1EG06"/>
<protein>
    <submittedName>
        <fullName evidence="2">Uncharacterized protein</fullName>
    </submittedName>
</protein>
<dbReference type="EMBL" id="FRFC01000003">
    <property type="protein sequence ID" value="SHO44927.1"/>
    <property type="molecule type" value="Genomic_DNA"/>
</dbReference>
<proteinExistence type="predicted"/>
<accession>A0A2H1EG06</accession>